<evidence type="ECO:0000313" key="1">
    <source>
        <dbReference type="EMBL" id="EYC12535.1"/>
    </source>
</evidence>
<protein>
    <submittedName>
        <fullName evidence="1">Uncharacterized protein</fullName>
    </submittedName>
</protein>
<name>A0A016UBP1_9BILA</name>
<gene>
    <name evidence="1" type="primary">Acey_s0047.g1534</name>
    <name evidence="1" type="ORF">Y032_0047g1534</name>
</gene>
<sequence>MRCRLCSEIFSVSLPRTIVTDPAADVEIVIGDDGKPVFHPTITPKAEEILQELTDIILADEKKEERAPKFIHA</sequence>
<comment type="caution">
    <text evidence="1">The sequence shown here is derived from an EMBL/GenBank/DDBJ whole genome shotgun (WGS) entry which is preliminary data.</text>
</comment>
<proteinExistence type="predicted"/>
<keyword evidence="2" id="KW-1185">Reference proteome</keyword>
<dbReference type="EMBL" id="JARK01001383">
    <property type="protein sequence ID" value="EYC12535.1"/>
    <property type="molecule type" value="Genomic_DNA"/>
</dbReference>
<dbReference type="Proteomes" id="UP000024635">
    <property type="component" value="Unassembled WGS sequence"/>
</dbReference>
<reference evidence="2" key="1">
    <citation type="journal article" date="2015" name="Nat. Genet.">
        <title>The genome and transcriptome of the zoonotic hookworm Ancylostoma ceylanicum identify infection-specific gene families.</title>
        <authorList>
            <person name="Schwarz E.M."/>
            <person name="Hu Y."/>
            <person name="Antoshechkin I."/>
            <person name="Miller M.M."/>
            <person name="Sternberg P.W."/>
            <person name="Aroian R.V."/>
        </authorList>
    </citation>
    <scope>NUCLEOTIDE SEQUENCE</scope>
    <source>
        <strain evidence="2">HY135</strain>
    </source>
</reference>
<evidence type="ECO:0000313" key="2">
    <source>
        <dbReference type="Proteomes" id="UP000024635"/>
    </source>
</evidence>
<dbReference type="AlphaFoldDB" id="A0A016UBP1"/>
<dbReference type="OrthoDB" id="5876573at2759"/>
<accession>A0A016UBP1</accession>
<organism evidence="1 2">
    <name type="scientific">Ancylostoma ceylanicum</name>
    <dbReference type="NCBI Taxonomy" id="53326"/>
    <lineage>
        <taxon>Eukaryota</taxon>
        <taxon>Metazoa</taxon>
        <taxon>Ecdysozoa</taxon>
        <taxon>Nematoda</taxon>
        <taxon>Chromadorea</taxon>
        <taxon>Rhabditida</taxon>
        <taxon>Rhabditina</taxon>
        <taxon>Rhabditomorpha</taxon>
        <taxon>Strongyloidea</taxon>
        <taxon>Ancylostomatidae</taxon>
        <taxon>Ancylostomatinae</taxon>
        <taxon>Ancylostoma</taxon>
    </lineage>
</organism>